<dbReference type="AlphaFoldDB" id="A0A1G7L2J5"/>
<protein>
    <submittedName>
        <fullName evidence="2">Uncharacterized protein</fullName>
    </submittedName>
</protein>
<evidence type="ECO:0000256" key="1">
    <source>
        <dbReference type="SAM" id="Coils"/>
    </source>
</evidence>
<dbReference type="STRING" id="1391627.SAMN05216464_1188"/>
<proteinExistence type="predicted"/>
<dbReference type="Proteomes" id="UP000199072">
    <property type="component" value="Unassembled WGS sequence"/>
</dbReference>
<keyword evidence="3" id="KW-1185">Reference proteome</keyword>
<reference evidence="2 3" key="1">
    <citation type="submission" date="2016-10" db="EMBL/GenBank/DDBJ databases">
        <authorList>
            <person name="de Groot N.N."/>
        </authorList>
    </citation>
    <scope>NUCLEOTIDE SEQUENCE [LARGE SCALE GENOMIC DNA]</scope>
    <source>
        <strain evidence="2 3">47C3B</strain>
    </source>
</reference>
<feature type="coiled-coil region" evidence="1">
    <location>
        <begin position="129"/>
        <end position="156"/>
    </location>
</feature>
<dbReference type="OrthoDB" id="751263at2"/>
<name>A0A1G7L2J5_9SPHI</name>
<accession>A0A1G7L2J5</accession>
<organism evidence="2 3">
    <name type="scientific">Mucilaginibacter pineti</name>
    <dbReference type="NCBI Taxonomy" id="1391627"/>
    <lineage>
        <taxon>Bacteria</taxon>
        <taxon>Pseudomonadati</taxon>
        <taxon>Bacteroidota</taxon>
        <taxon>Sphingobacteriia</taxon>
        <taxon>Sphingobacteriales</taxon>
        <taxon>Sphingobacteriaceae</taxon>
        <taxon>Mucilaginibacter</taxon>
    </lineage>
</organism>
<dbReference type="RefSeq" id="WP_091155342.1">
    <property type="nucleotide sequence ID" value="NZ_FNAI01000018.1"/>
</dbReference>
<evidence type="ECO:0000313" key="3">
    <source>
        <dbReference type="Proteomes" id="UP000199072"/>
    </source>
</evidence>
<dbReference type="EMBL" id="FNAI01000018">
    <property type="protein sequence ID" value="SDF43576.1"/>
    <property type="molecule type" value="Genomic_DNA"/>
</dbReference>
<evidence type="ECO:0000313" key="2">
    <source>
        <dbReference type="EMBL" id="SDF43576.1"/>
    </source>
</evidence>
<gene>
    <name evidence="2" type="ORF">SAMN05216464_1188</name>
</gene>
<sequence>MSNKSIFFKFRNRFDFSPHVYDIGRPLFSNRKLEDNFFLLKIYEIDESDYGLFYDFQLGFYLKTNGKEEVFFNHVCDIVLSRIRHFKRQDPFTSKYASGLEQARKLEAFLAFLKSVDRWHKVEPLESVIGEKDKLIDQLKGRVAELEAQLKQAREFDANEKIVITNGYIAAFMDLIEQLQGLSLGDKKLATSQGQSPWYKMIAKYFMHGDKPISIDTARNYFPARKNDKPSKYLNISEEDKLFKIVPKNK</sequence>
<keyword evidence="1" id="KW-0175">Coiled coil</keyword>